<organism evidence="2 3">
    <name type="scientific">Bifidobacterium breve</name>
    <dbReference type="NCBI Taxonomy" id="1685"/>
    <lineage>
        <taxon>Bacteria</taxon>
        <taxon>Bacillati</taxon>
        <taxon>Actinomycetota</taxon>
        <taxon>Actinomycetes</taxon>
        <taxon>Bifidobacteriales</taxon>
        <taxon>Bifidobacteriaceae</taxon>
        <taxon>Bifidobacterium</taxon>
    </lineage>
</organism>
<proteinExistence type="predicted"/>
<reference evidence="2" key="1">
    <citation type="submission" date="2018-05" db="EMBL/GenBank/DDBJ databases">
        <authorList>
            <person name="Kondepudi K.K."/>
            <person name="Singh S."/>
            <person name="Chaudhry V."/>
            <person name="Mantri S."/>
            <person name="Bhadada S."/>
            <person name="Bishnoi M."/>
            <person name="Kaur J."/>
            <person name="Sharma S."/>
            <person name="Bhatia R."/>
        </authorList>
    </citation>
    <scope>NUCLEOTIDE SEQUENCE</scope>
    <source>
        <strain evidence="2">Bif11</strain>
    </source>
</reference>
<sequence>MYRVTRTIVVAALHPKHQPNEKPPRNLRRGSISEANHRINRGNTPLNNPQRGKTTNQSKIHPAHSPSAKQNLEPIEDAPH</sequence>
<reference evidence="2" key="2">
    <citation type="journal article" date="2022" name="3 Biotech.">
        <title>Isomaltooligosaccharides utilization and genomic characterization of human infant anti-inflammatory Bifidobacterium longum and Bifidobacterium breve strains.</title>
        <authorList>
            <person name="Sharma S."/>
            <person name="Singh S."/>
            <person name="Chaudhary V."/>
            <person name="Mantri S."/>
            <person name="Chander A."/>
            <person name="Maurya R."/>
            <person name="Rajarammohan S."/>
            <person name="Singh R.P."/>
            <person name="Rishi P."/>
            <person name="Bishnoi M."/>
            <person name="Bhadada S.K."/>
            <person name="Kondepudi K.K."/>
        </authorList>
    </citation>
    <scope>NUCLEOTIDE SEQUENCE</scope>
    <source>
        <strain evidence="2">Bif11</strain>
    </source>
</reference>
<evidence type="ECO:0000313" key="3">
    <source>
        <dbReference type="Proteomes" id="UP001169990"/>
    </source>
</evidence>
<evidence type="ECO:0000256" key="1">
    <source>
        <dbReference type="SAM" id="MobiDB-lite"/>
    </source>
</evidence>
<protein>
    <submittedName>
        <fullName evidence="2">Uncharacterized protein</fullName>
    </submittedName>
</protein>
<gene>
    <name evidence="2" type="ORF">DC496_09435</name>
</gene>
<accession>A0AAP9G930</accession>
<feature type="compositionally biased region" description="Polar residues" evidence="1">
    <location>
        <begin position="41"/>
        <end position="59"/>
    </location>
</feature>
<dbReference type="EMBL" id="QELD01000019">
    <property type="protein sequence ID" value="MDN4188531.1"/>
    <property type="molecule type" value="Genomic_DNA"/>
</dbReference>
<dbReference type="Proteomes" id="UP001169990">
    <property type="component" value="Unassembled WGS sequence"/>
</dbReference>
<evidence type="ECO:0000313" key="2">
    <source>
        <dbReference type="EMBL" id="MDN4188531.1"/>
    </source>
</evidence>
<comment type="caution">
    <text evidence="2">The sequence shown here is derived from an EMBL/GenBank/DDBJ whole genome shotgun (WGS) entry which is preliminary data.</text>
</comment>
<dbReference type="AlphaFoldDB" id="A0AAP9G930"/>
<name>A0AAP9G930_BIFBR</name>
<feature type="region of interest" description="Disordered" evidence="1">
    <location>
        <begin position="1"/>
        <end position="80"/>
    </location>
</feature>